<dbReference type="RefSeq" id="WP_338065945.1">
    <property type="nucleotide sequence ID" value="NZ_QQSW01000009.1"/>
</dbReference>
<dbReference type="Proteomes" id="UP000294980">
    <property type="component" value="Unassembled WGS sequence"/>
</dbReference>
<keyword evidence="1" id="KW-0812">Transmembrane</keyword>
<accession>A0A4R2KS69</accession>
<comment type="caution">
    <text evidence="2">The sequence shown here is derived from an EMBL/GenBank/DDBJ whole genome shotgun (WGS) entry which is preliminary data.</text>
</comment>
<evidence type="ECO:0000313" key="3">
    <source>
        <dbReference type="Proteomes" id="UP000294980"/>
    </source>
</evidence>
<name>A0A4R2KS69_9GAMM</name>
<evidence type="ECO:0000256" key="1">
    <source>
        <dbReference type="SAM" id="Phobius"/>
    </source>
</evidence>
<dbReference type="EMBL" id="SLWX01000007">
    <property type="protein sequence ID" value="TCO75637.1"/>
    <property type="molecule type" value="Genomic_DNA"/>
</dbReference>
<organism evidence="2 3">
    <name type="scientific">Chromatocurvus halotolerans</name>
    <dbReference type="NCBI Taxonomy" id="1132028"/>
    <lineage>
        <taxon>Bacteria</taxon>
        <taxon>Pseudomonadati</taxon>
        <taxon>Pseudomonadota</taxon>
        <taxon>Gammaproteobacteria</taxon>
        <taxon>Cellvibrionales</taxon>
        <taxon>Halieaceae</taxon>
        <taxon>Chromatocurvus</taxon>
    </lineage>
</organism>
<proteinExistence type="predicted"/>
<dbReference type="Pfam" id="PF12915">
    <property type="entry name" value="DUF3833"/>
    <property type="match status" value="1"/>
</dbReference>
<keyword evidence="3" id="KW-1185">Reference proteome</keyword>
<evidence type="ECO:0000313" key="2">
    <source>
        <dbReference type="EMBL" id="TCO75637.1"/>
    </source>
</evidence>
<keyword evidence="1" id="KW-1133">Transmembrane helix</keyword>
<dbReference type="AlphaFoldDB" id="A0A4R2KS69"/>
<reference evidence="2 3" key="1">
    <citation type="submission" date="2019-03" db="EMBL/GenBank/DDBJ databases">
        <title>Genomic Encyclopedia of Type Strains, Phase IV (KMG-IV): sequencing the most valuable type-strain genomes for metagenomic binning, comparative biology and taxonomic classification.</title>
        <authorList>
            <person name="Goeker M."/>
        </authorList>
    </citation>
    <scope>NUCLEOTIDE SEQUENCE [LARGE SCALE GENOMIC DNA]</scope>
    <source>
        <strain evidence="2 3">DSM 23344</strain>
    </source>
</reference>
<keyword evidence="1" id="KW-0472">Membrane</keyword>
<feature type="transmembrane region" description="Helical" evidence="1">
    <location>
        <begin position="21"/>
        <end position="39"/>
    </location>
</feature>
<sequence>MNLMQAVEGVRAVMGSSVRRLFLTAAMTMALGACTTVSVSDYRDETPTFDPEAFFSGELVAHGMLKDRRGRVTRRFIAEIDASWRDGVGTLDEQFVFSDGEESQRVWTLRPDGPGRYIGTAGDVVGESPVTVAGNAMFLDYTLRVPYGDGTIDVKIDDRMYLIDGNTLLNESVMRKFGFRVGEIVLVIRRVDHSEVSSGALR</sequence>
<dbReference type="InterPro" id="IPR024409">
    <property type="entry name" value="DUF3833"/>
</dbReference>
<gene>
    <name evidence="2" type="ORF">EV688_10754</name>
</gene>
<protein>
    <submittedName>
        <fullName evidence="2">Uncharacterized protein DUF3833</fullName>
    </submittedName>
</protein>